<evidence type="ECO:0000256" key="1">
    <source>
        <dbReference type="ARBA" id="ARBA00002738"/>
    </source>
</evidence>
<evidence type="ECO:0000256" key="2">
    <source>
        <dbReference type="ARBA" id="ARBA00004123"/>
    </source>
</evidence>
<dbReference type="EMBL" id="NJET01000017">
    <property type="protein sequence ID" value="PHH65467.1"/>
    <property type="molecule type" value="Genomic_DNA"/>
</dbReference>
<dbReference type="Pfam" id="PF14474">
    <property type="entry name" value="RTC4"/>
    <property type="match status" value="1"/>
</dbReference>
<evidence type="ECO:0000256" key="4">
    <source>
        <dbReference type="ARBA" id="ARBA00009461"/>
    </source>
</evidence>
<name>A0A2C5Y9T0_9HYPO</name>
<evidence type="ECO:0000313" key="11">
    <source>
        <dbReference type="Proteomes" id="UP000226192"/>
    </source>
</evidence>
<feature type="region of interest" description="Disordered" evidence="8">
    <location>
        <begin position="1"/>
        <end position="235"/>
    </location>
</feature>
<dbReference type="PANTHER" id="PTHR41391">
    <property type="entry name" value="RESTRICTION OF TELOMERE CAPPING PROTEIN 4"/>
    <property type="match status" value="1"/>
</dbReference>
<feature type="compositionally biased region" description="Polar residues" evidence="8">
    <location>
        <begin position="71"/>
        <end position="89"/>
    </location>
</feature>
<comment type="caution">
    <text evidence="10">The sequence shown here is derived from an EMBL/GenBank/DDBJ whole genome shotgun (WGS) entry which is preliminary data.</text>
</comment>
<feature type="compositionally biased region" description="Polar residues" evidence="8">
    <location>
        <begin position="50"/>
        <end position="61"/>
    </location>
</feature>
<evidence type="ECO:0000256" key="3">
    <source>
        <dbReference type="ARBA" id="ARBA00004496"/>
    </source>
</evidence>
<protein>
    <recommendedName>
        <fullName evidence="5">Restriction of telomere capping protein 4</fullName>
    </recommendedName>
</protein>
<keyword evidence="7" id="KW-0539">Nucleus</keyword>
<evidence type="ECO:0000256" key="7">
    <source>
        <dbReference type="ARBA" id="ARBA00023242"/>
    </source>
</evidence>
<dbReference type="Proteomes" id="UP000226192">
    <property type="component" value="Unassembled WGS sequence"/>
</dbReference>
<gene>
    <name evidence="10" type="ORF">CDD81_2247</name>
</gene>
<feature type="compositionally biased region" description="Basic and acidic residues" evidence="8">
    <location>
        <begin position="257"/>
        <end position="266"/>
    </location>
</feature>
<reference evidence="10 11" key="1">
    <citation type="submission" date="2017-06" db="EMBL/GenBank/DDBJ databases">
        <title>Ant-infecting Ophiocordyceps genomes reveal a high diversity of potential behavioral manipulation genes and a possible major role for enterotoxins.</title>
        <authorList>
            <person name="De Bekker C."/>
            <person name="Evans H.C."/>
            <person name="Brachmann A."/>
            <person name="Hughes D.P."/>
        </authorList>
    </citation>
    <scope>NUCLEOTIDE SEQUENCE [LARGE SCALE GENOMIC DNA]</scope>
    <source>
        <strain evidence="10 11">Map64</strain>
    </source>
</reference>
<feature type="compositionally biased region" description="Basic and acidic residues" evidence="8">
    <location>
        <begin position="90"/>
        <end position="102"/>
    </location>
</feature>
<organism evidence="10 11">
    <name type="scientific">Ophiocordyceps australis</name>
    <dbReference type="NCBI Taxonomy" id="1399860"/>
    <lineage>
        <taxon>Eukaryota</taxon>
        <taxon>Fungi</taxon>
        <taxon>Dikarya</taxon>
        <taxon>Ascomycota</taxon>
        <taxon>Pezizomycotina</taxon>
        <taxon>Sordariomycetes</taxon>
        <taxon>Hypocreomycetidae</taxon>
        <taxon>Hypocreales</taxon>
        <taxon>Ophiocordycipitaceae</taxon>
        <taxon>Ophiocordyceps</taxon>
    </lineage>
</organism>
<feature type="region of interest" description="Disordered" evidence="8">
    <location>
        <begin position="247"/>
        <end position="266"/>
    </location>
</feature>
<keyword evidence="11" id="KW-1185">Reference proteome</keyword>
<dbReference type="InterPro" id="IPR028094">
    <property type="entry name" value="RTC4_C"/>
</dbReference>
<evidence type="ECO:0000256" key="5">
    <source>
        <dbReference type="ARBA" id="ARBA00015162"/>
    </source>
</evidence>
<evidence type="ECO:0000313" key="10">
    <source>
        <dbReference type="EMBL" id="PHH65467.1"/>
    </source>
</evidence>
<feature type="domain" description="Restriction of telomere capping protein 4 C-terminal" evidence="9">
    <location>
        <begin position="357"/>
        <end position="472"/>
    </location>
</feature>
<evidence type="ECO:0000256" key="8">
    <source>
        <dbReference type="SAM" id="MobiDB-lite"/>
    </source>
</evidence>
<dbReference type="GO" id="GO:0005634">
    <property type="term" value="C:nucleus"/>
    <property type="evidence" value="ECO:0007669"/>
    <property type="project" value="UniProtKB-SubCell"/>
</dbReference>
<dbReference type="OrthoDB" id="128308at2759"/>
<evidence type="ECO:0000259" key="9">
    <source>
        <dbReference type="SMART" id="SM01312"/>
    </source>
</evidence>
<comment type="subcellular location">
    <subcellularLocation>
        <location evidence="3">Cytoplasm</location>
    </subcellularLocation>
    <subcellularLocation>
        <location evidence="2">Nucleus</location>
    </subcellularLocation>
</comment>
<dbReference type="GO" id="GO:0005737">
    <property type="term" value="C:cytoplasm"/>
    <property type="evidence" value="ECO:0007669"/>
    <property type="project" value="UniProtKB-SubCell"/>
</dbReference>
<comment type="similarity">
    <text evidence="4">Belongs to the RTC4 family.</text>
</comment>
<proteinExistence type="inferred from homology"/>
<evidence type="ECO:0000256" key="6">
    <source>
        <dbReference type="ARBA" id="ARBA00022490"/>
    </source>
</evidence>
<dbReference type="InterPro" id="IPR039024">
    <property type="entry name" value="RTC4"/>
</dbReference>
<sequence>MSLRTLGLSKRQRPRPLLNFVASRPRKIHNERNIDDPPMSSDDEEDTSEHVSQSCSRTNSPLGPGQDEGTRSSYRQGDIQSTTFGSSRQVMREQRGVRRSSERLSSNTVRDATPPCQKRQRVDQTSAEGREEDNNSPTNHDMTEQPFLPRRARITRKYGDKKSKRAGLGLIVPPSIAKSPVQHSSTKNLRVPPVLPAKDNTSCTEPEKGKASGSKKSKFRPRVAQDEPPSPCRPLFKVPLELSEIESRTDNANQVKDSSDVSHNEVGDDFDQSPIIALQESKPEEPKCPWCGKVVDKKLLDNFFQGKHMKVQMQMRFCQMHKKHTAVEAWQSRGYPDIDWKTLVSRFAVHRKFLLDIIHGEKSFFRAMQAHKIATGQARTVLKEGNLNPGYYGPRGFDMMCDYLGEEYKNELKDRARSDRVIAGRGVAAFVQTVLVAELAVQLIKDDMGVSDEEAREILEDSKALGDLVHTEA</sequence>
<dbReference type="SMART" id="SM01312">
    <property type="entry name" value="RTC4"/>
    <property type="match status" value="1"/>
</dbReference>
<comment type="function">
    <text evidence="1">May be involved in a process influencing telomere capping.</text>
</comment>
<dbReference type="PANTHER" id="PTHR41391:SF1">
    <property type="entry name" value="RESTRICTION OF TELOMERE CAPPING PROTEIN 4"/>
    <property type="match status" value="1"/>
</dbReference>
<dbReference type="AlphaFoldDB" id="A0A2C5Y9T0"/>
<accession>A0A2C5Y9T0</accession>
<keyword evidence="6" id="KW-0963">Cytoplasm</keyword>